<accession>A0A3L6S1W5</accession>
<organism evidence="2 3">
    <name type="scientific">Panicum miliaceum</name>
    <name type="common">Proso millet</name>
    <name type="synonym">Broomcorn millet</name>
    <dbReference type="NCBI Taxonomy" id="4540"/>
    <lineage>
        <taxon>Eukaryota</taxon>
        <taxon>Viridiplantae</taxon>
        <taxon>Streptophyta</taxon>
        <taxon>Embryophyta</taxon>
        <taxon>Tracheophyta</taxon>
        <taxon>Spermatophyta</taxon>
        <taxon>Magnoliopsida</taxon>
        <taxon>Liliopsida</taxon>
        <taxon>Poales</taxon>
        <taxon>Poaceae</taxon>
        <taxon>PACMAD clade</taxon>
        <taxon>Panicoideae</taxon>
        <taxon>Panicodae</taxon>
        <taxon>Paniceae</taxon>
        <taxon>Panicinae</taxon>
        <taxon>Panicum</taxon>
        <taxon>Panicum sect. Panicum</taxon>
    </lineage>
</organism>
<evidence type="ECO:0000313" key="2">
    <source>
        <dbReference type="EMBL" id="RLN12442.1"/>
    </source>
</evidence>
<feature type="domain" description="KIB1-4 beta-propeller" evidence="1">
    <location>
        <begin position="86"/>
        <end position="333"/>
    </location>
</feature>
<dbReference type="OrthoDB" id="585457at2759"/>
<dbReference type="Pfam" id="PF03478">
    <property type="entry name" value="Beta-prop_KIB1-4"/>
    <property type="match status" value="1"/>
</dbReference>
<protein>
    <recommendedName>
        <fullName evidence="1">KIB1-4 beta-propeller domain-containing protein</fullName>
    </recommendedName>
</protein>
<evidence type="ECO:0000313" key="3">
    <source>
        <dbReference type="Proteomes" id="UP000275267"/>
    </source>
</evidence>
<evidence type="ECO:0000259" key="1">
    <source>
        <dbReference type="Pfam" id="PF03478"/>
    </source>
</evidence>
<gene>
    <name evidence="2" type="ORF">C2845_PM09G04710</name>
</gene>
<dbReference type="Proteomes" id="UP000275267">
    <property type="component" value="Unassembled WGS sequence"/>
</dbReference>
<proteinExistence type="predicted"/>
<dbReference type="STRING" id="4540.A0A3L6S1W5"/>
<dbReference type="SUPFAM" id="SSF81383">
    <property type="entry name" value="F-box domain"/>
    <property type="match status" value="1"/>
</dbReference>
<dbReference type="EMBL" id="PQIB02000006">
    <property type="protein sequence ID" value="RLN12442.1"/>
    <property type="molecule type" value="Genomic_DNA"/>
</dbReference>
<dbReference type="AlphaFoldDB" id="A0A3L6S1W5"/>
<name>A0A3L6S1W5_PANMI</name>
<keyword evidence="3" id="KW-1185">Reference proteome</keyword>
<dbReference type="PANTHER" id="PTHR36901">
    <property type="entry name" value="F-BOX DOMAIN CONTAINING PROTEIN, EXPRESSED-RELATED"/>
    <property type="match status" value="1"/>
</dbReference>
<dbReference type="InterPro" id="IPR005174">
    <property type="entry name" value="KIB1-4_b-propeller"/>
</dbReference>
<dbReference type="Gene3D" id="1.20.1280.50">
    <property type="match status" value="1"/>
</dbReference>
<dbReference type="InterPro" id="IPR036047">
    <property type="entry name" value="F-box-like_dom_sf"/>
</dbReference>
<dbReference type="PANTHER" id="PTHR36901:SF2">
    <property type="entry name" value="OS10G0520400 PROTEIN"/>
    <property type="match status" value="1"/>
</dbReference>
<sequence length="379" mass="42786">MASRSWSSLPADLVNEISGRLSSDADLLHIHQVCPHWRASTSLPAAYRPWVVAGRALRSGLIPIGDYSLRLPRRGAQRMEVGAPPVGFPYCCGTSRGWLALADDDRSPTRLVLWEPLSNTEIALPCPSPLTRIFFSDDPLISSNWIAVATQLKGLIGQTTLLWRPGDADWTMMYEEGTFEIDTIAFLEGKAYYIDIQRNVVICDLNTGTDSSADPSPKCTRIFNVCSVVRRLCRCDRLHLVRGAHLVACNGELLLVVLRLGSHPSLVEVYKPEWTLDLHVELRDRVMDLGDYSLFVGGGDTFALSAKEFPSIKRNCIYYIDEPCNQKYWISVFHLGSNDMEEIPYPEELKQDKTNWTPYAWFCLRKPLRSNDFEASLRE</sequence>
<comment type="caution">
    <text evidence="2">The sequence shown here is derived from an EMBL/GenBank/DDBJ whole genome shotgun (WGS) entry which is preliminary data.</text>
</comment>
<reference evidence="3" key="1">
    <citation type="journal article" date="2019" name="Nat. Commun.">
        <title>The genome of broomcorn millet.</title>
        <authorList>
            <person name="Zou C."/>
            <person name="Miki D."/>
            <person name="Li D."/>
            <person name="Tang Q."/>
            <person name="Xiao L."/>
            <person name="Rajput S."/>
            <person name="Deng P."/>
            <person name="Jia W."/>
            <person name="Huang R."/>
            <person name="Zhang M."/>
            <person name="Sun Y."/>
            <person name="Hu J."/>
            <person name="Fu X."/>
            <person name="Schnable P.S."/>
            <person name="Li F."/>
            <person name="Zhang H."/>
            <person name="Feng B."/>
            <person name="Zhu X."/>
            <person name="Liu R."/>
            <person name="Schnable J.C."/>
            <person name="Zhu J.-K."/>
            <person name="Zhang H."/>
        </authorList>
    </citation>
    <scope>NUCLEOTIDE SEQUENCE [LARGE SCALE GENOMIC DNA]</scope>
</reference>